<keyword evidence="4" id="KW-1185">Reference proteome</keyword>
<name>A0A2T4YUF0_9SPHN</name>
<reference evidence="3 4" key="1">
    <citation type="submission" date="2018-04" db="EMBL/GenBank/DDBJ databases">
        <title>Genomic Encyclopedia of Type Strains, Phase III (KMG-III): the genomes of soil and plant-associated and newly described type strains.</title>
        <authorList>
            <person name="Whitman W."/>
        </authorList>
    </citation>
    <scope>NUCLEOTIDE SEQUENCE [LARGE SCALE GENOMIC DNA]</scope>
    <source>
        <strain evidence="3 4">NW12</strain>
    </source>
</reference>
<dbReference type="GO" id="GO:0005886">
    <property type="term" value="C:plasma membrane"/>
    <property type="evidence" value="ECO:0007669"/>
    <property type="project" value="TreeGrafter"/>
</dbReference>
<evidence type="ECO:0000313" key="4">
    <source>
        <dbReference type="Proteomes" id="UP000240996"/>
    </source>
</evidence>
<evidence type="ECO:0000256" key="1">
    <source>
        <dbReference type="SAM" id="Phobius"/>
    </source>
</evidence>
<protein>
    <submittedName>
        <fullName evidence="3">Chain length determinant protein EpsF</fullName>
    </submittedName>
</protein>
<feature type="transmembrane region" description="Helical" evidence="1">
    <location>
        <begin position="17"/>
        <end position="35"/>
    </location>
</feature>
<dbReference type="AlphaFoldDB" id="A0A2T4YUF0"/>
<dbReference type="PANTHER" id="PTHR32309">
    <property type="entry name" value="TYROSINE-PROTEIN KINASE"/>
    <property type="match status" value="1"/>
</dbReference>
<keyword evidence="1" id="KW-0812">Transmembrane</keyword>
<proteinExistence type="predicted"/>
<evidence type="ECO:0000259" key="2">
    <source>
        <dbReference type="Pfam" id="PF13807"/>
    </source>
</evidence>
<keyword evidence="1" id="KW-1133">Transmembrane helix</keyword>
<dbReference type="InterPro" id="IPR050445">
    <property type="entry name" value="Bact_polysacc_biosynth/exp"/>
</dbReference>
<organism evidence="3 4">
    <name type="scientific">Sphingomonas aerolata</name>
    <dbReference type="NCBI Taxonomy" id="185951"/>
    <lineage>
        <taxon>Bacteria</taxon>
        <taxon>Pseudomonadati</taxon>
        <taxon>Pseudomonadota</taxon>
        <taxon>Alphaproteobacteria</taxon>
        <taxon>Sphingomonadales</taxon>
        <taxon>Sphingomonadaceae</taxon>
        <taxon>Sphingomonas</taxon>
    </lineage>
</organism>
<dbReference type="InterPro" id="IPR032807">
    <property type="entry name" value="GNVR"/>
</dbReference>
<dbReference type="EMBL" id="PZZN01000001">
    <property type="protein sequence ID" value="PTM47427.1"/>
    <property type="molecule type" value="Genomic_DNA"/>
</dbReference>
<dbReference type="Proteomes" id="UP000240996">
    <property type="component" value="Unassembled WGS sequence"/>
</dbReference>
<gene>
    <name evidence="3" type="ORF">C8J24_0824</name>
</gene>
<keyword evidence="1" id="KW-0472">Membrane</keyword>
<evidence type="ECO:0000313" key="3">
    <source>
        <dbReference type="EMBL" id="PTM47427.1"/>
    </source>
</evidence>
<dbReference type="GO" id="GO:0004713">
    <property type="term" value="F:protein tyrosine kinase activity"/>
    <property type="evidence" value="ECO:0007669"/>
    <property type="project" value="TreeGrafter"/>
</dbReference>
<accession>A0A2T4YUF0</accession>
<dbReference type="Pfam" id="PF13807">
    <property type="entry name" value="GNVR"/>
    <property type="match status" value="1"/>
</dbReference>
<dbReference type="PANTHER" id="PTHR32309:SF13">
    <property type="entry name" value="FERRIC ENTEROBACTIN TRANSPORT PROTEIN FEPE"/>
    <property type="match status" value="1"/>
</dbReference>
<feature type="domain" description="Tyrosine-protein kinase G-rich" evidence="2">
    <location>
        <begin position="345"/>
        <end position="415"/>
    </location>
</feature>
<dbReference type="RefSeq" id="WP_146163634.1">
    <property type="nucleotide sequence ID" value="NZ_PZZN01000001.1"/>
</dbReference>
<sequence>MLIPADLIASLKARWRIELAIILLIVVLVALWTAVTPKTYVAQSSLLFDGGPAQSVTDEAAPQQDGVAALVATQADVLQSEAIAAAVVRDLKLAANPQVADQWRARTGGTGDVNAWYGRQLLSGLEVIPGRTSRVLAIRFKSADPQFSAQVANGFATSYLEARLQLQTDPARTYSRWFEDRTREVRTALEQAQGRLTAFQRRTGIVDTTTNNTDAARLTELSGQLTAAEAAAADAGARAGGGSTGLDVQSAGVVQGLRTQISAKTAEVAQLSADLGPNHPQRQAAEAELSALRRRLAVETGTSTNAVRVASGAASSKESQMRALLNQQRGKMLSLAGDRAELDVLQRDVDSARAAYDTVTQRLGTMRLQSEAPSTNVVQLDVAQPPMFPSSPNVPMRLALGLVLGGMLAAGTALALELWRPRVRTSSGAATAMGVPVLGSVSFSQSRVASLLGGRQTS</sequence>
<comment type="caution">
    <text evidence="3">The sequence shown here is derived from an EMBL/GenBank/DDBJ whole genome shotgun (WGS) entry which is preliminary data.</text>
</comment>
<feature type="transmembrane region" description="Helical" evidence="1">
    <location>
        <begin position="398"/>
        <end position="419"/>
    </location>
</feature>